<dbReference type="AlphaFoldDB" id="A0A0R0M0P2"/>
<dbReference type="VEuPathDB" id="MicrosporidiaDB:M153_6280001989"/>
<gene>
    <name evidence="2" type="ORF">M153_6280001989</name>
</gene>
<sequence>MTKETIRDRTARYEQSIAQNFNSGNKQKNVKKLPRSIFSAFEEMAQDENIEKFVLTEFKKVSSESKSRGDLTSTEKESETEKEQTEEQLVNTDLSAEDLIKEKNNNLTSEDLIKEKNNNLSAVDSIKEKNNNEVVKSQEDKLLQTVEGQSVHKTEENTTQNQQIEEQSCAEIQSQEMQIDTSLDFSTLQNRLTEKMTKEYFTDSRFKKQNPFLLDQVDKFDSEKDGQQK</sequence>
<name>A0A0R0M0P2_9MICR</name>
<evidence type="ECO:0000256" key="1">
    <source>
        <dbReference type="SAM" id="MobiDB-lite"/>
    </source>
</evidence>
<protein>
    <submittedName>
        <fullName evidence="2">Uncharacterized protein</fullName>
    </submittedName>
</protein>
<proteinExistence type="predicted"/>
<feature type="compositionally biased region" description="Basic and acidic residues" evidence="1">
    <location>
        <begin position="61"/>
        <end position="85"/>
    </location>
</feature>
<dbReference type="EMBL" id="LGUB01000239">
    <property type="protein sequence ID" value="KRH93717.1"/>
    <property type="molecule type" value="Genomic_DNA"/>
</dbReference>
<reference evidence="2 3" key="1">
    <citation type="submission" date="2015-07" db="EMBL/GenBank/DDBJ databases">
        <title>The genome of Pseudoloma neurophilia, a relevant intracellular parasite of the zebrafish.</title>
        <authorList>
            <person name="Ndikumana S."/>
            <person name="Pelin A."/>
            <person name="Sanders J."/>
            <person name="Corradi N."/>
        </authorList>
    </citation>
    <scope>NUCLEOTIDE SEQUENCE [LARGE SCALE GENOMIC DNA]</scope>
    <source>
        <strain evidence="2 3">MK1</strain>
    </source>
</reference>
<evidence type="ECO:0000313" key="3">
    <source>
        <dbReference type="Proteomes" id="UP000051530"/>
    </source>
</evidence>
<keyword evidence="3" id="KW-1185">Reference proteome</keyword>
<organism evidence="2 3">
    <name type="scientific">Pseudoloma neurophilia</name>
    <dbReference type="NCBI Taxonomy" id="146866"/>
    <lineage>
        <taxon>Eukaryota</taxon>
        <taxon>Fungi</taxon>
        <taxon>Fungi incertae sedis</taxon>
        <taxon>Microsporidia</taxon>
        <taxon>Pseudoloma</taxon>
    </lineage>
</organism>
<accession>A0A0R0M0P2</accession>
<feature type="region of interest" description="Disordered" evidence="1">
    <location>
        <begin position="61"/>
        <end position="109"/>
    </location>
</feature>
<comment type="caution">
    <text evidence="2">The sequence shown here is derived from an EMBL/GenBank/DDBJ whole genome shotgun (WGS) entry which is preliminary data.</text>
</comment>
<dbReference type="Proteomes" id="UP000051530">
    <property type="component" value="Unassembled WGS sequence"/>
</dbReference>
<evidence type="ECO:0000313" key="2">
    <source>
        <dbReference type="EMBL" id="KRH93717.1"/>
    </source>
</evidence>